<dbReference type="AlphaFoldDB" id="A0A1G7B3E0"/>
<organism evidence="7 8">
    <name type="scientific">Riemerella columbipharyngis</name>
    <dbReference type="NCBI Taxonomy" id="1071918"/>
    <lineage>
        <taxon>Bacteria</taxon>
        <taxon>Pseudomonadati</taxon>
        <taxon>Bacteroidota</taxon>
        <taxon>Flavobacteriia</taxon>
        <taxon>Flavobacteriales</taxon>
        <taxon>Weeksellaceae</taxon>
        <taxon>Riemerella</taxon>
    </lineage>
</organism>
<accession>A0A1G7B3E0</accession>
<dbReference type="RefSeq" id="WP_176763235.1">
    <property type="nucleotide sequence ID" value="NZ_FNAS01000005.1"/>
</dbReference>
<evidence type="ECO:0000256" key="3">
    <source>
        <dbReference type="ARBA" id="ARBA00022679"/>
    </source>
</evidence>
<keyword evidence="5" id="KW-0812">Transmembrane</keyword>
<protein>
    <recommendedName>
        <fullName evidence="2">phosphoribosylglycinamide formyltransferase 1</fullName>
        <ecNumber evidence="2">2.1.2.2</ecNumber>
    </recommendedName>
</protein>
<dbReference type="PANTHER" id="PTHR43369">
    <property type="entry name" value="PHOSPHORIBOSYLGLYCINAMIDE FORMYLTRANSFERASE"/>
    <property type="match status" value="1"/>
</dbReference>
<name>A0A1G7B3E0_9FLAO</name>
<dbReference type="GO" id="GO:0004644">
    <property type="term" value="F:phosphoribosylglycinamide formyltransferase activity"/>
    <property type="evidence" value="ECO:0007669"/>
    <property type="project" value="UniProtKB-EC"/>
</dbReference>
<dbReference type="SUPFAM" id="SSF53328">
    <property type="entry name" value="Formyltransferase"/>
    <property type="match status" value="1"/>
</dbReference>
<dbReference type="Gene3D" id="3.40.50.170">
    <property type="entry name" value="Formyl transferase, N-terminal domain"/>
    <property type="match status" value="1"/>
</dbReference>
<gene>
    <name evidence="7" type="ORF">SAMN05421544_10513</name>
</gene>
<evidence type="ECO:0000256" key="2">
    <source>
        <dbReference type="ARBA" id="ARBA00012254"/>
    </source>
</evidence>
<dbReference type="InterPro" id="IPR036477">
    <property type="entry name" value="Formyl_transf_N_sf"/>
</dbReference>
<keyword evidence="4" id="KW-0658">Purine biosynthesis</keyword>
<evidence type="ECO:0000256" key="4">
    <source>
        <dbReference type="ARBA" id="ARBA00022755"/>
    </source>
</evidence>
<dbReference type="EC" id="2.1.2.2" evidence="2"/>
<keyword evidence="3 7" id="KW-0808">Transferase</keyword>
<comment type="pathway">
    <text evidence="1">Purine metabolism; IMP biosynthesis via de novo pathway; N(2)-formyl-N(1)-(5-phospho-D-ribosyl)glycinamide from N(1)-(5-phospho-D-ribosyl)glycinamide (10-formyl THF route): step 1/1.</text>
</comment>
<proteinExistence type="predicted"/>
<dbReference type="EMBL" id="FNAS01000005">
    <property type="protein sequence ID" value="SDE21541.1"/>
    <property type="molecule type" value="Genomic_DNA"/>
</dbReference>
<keyword evidence="8" id="KW-1185">Reference proteome</keyword>
<evidence type="ECO:0000313" key="8">
    <source>
        <dbReference type="Proteomes" id="UP000198517"/>
    </source>
</evidence>
<sequence length="249" mass="29016">MLVGKAKSSTIMYNELKKHFYIYKVVQEEPIPMKKIMIKRMKRLGFFSVFGQILFGLMVLPVLRRLSKKQYNKVIEDLRIDLTPIDEKCIFKVDSINSKACLEFLKKENPDIVIVNGCRIISNKILSNLKSIFINTHEGITPLYRGIHGAYWALVNQDNEHCGVTVHLVDKGVDTGGIIYQGLIYPDDKDNFTTYPLYQTKKGAELLIHTIEDVFSGDLKYFQPKGESKIWYHPTIWEYFYYRIYRGVK</sequence>
<reference evidence="7 8" key="1">
    <citation type="submission" date="2016-10" db="EMBL/GenBank/DDBJ databases">
        <authorList>
            <person name="de Groot N.N."/>
        </authorList>
    </citation>
    <scope>NUCLEOTIDE SEQUENCE [LARGE SCALE GENOMIC DNA]</scope>
    <source>
        <strain evidence="7 8">DSM 24015</strain>
    </source>
</reference>
<feature type="domain" description="Formyl transferase N-terminal" evidence="6">
    <location>
        <begin position="92"/>
        <end position="185"/>
    </location>
</feature>
<dbReference type="STRING" id="1071918.SAMN05421544_10513"/>
<dbReference type="GO" id="GO:0006189">
    <property type="term" value="P:'de novo' IMP biosynthetic process"/>
    <property type="evidence" value="ECO:0007669"/>
    <property type="project" value="TreeGrafter"/>
</dbReference>
<dbReference type="Proteomes" id="UP000198517">
    <property type="component" value="Unassembled WGS sequence"/>
</dbReference>
<keyword evidence="5" id="KW-1133">Transmembrane helix</keyword>
<dbReference type="PANTHER" id="PTHR43369:SF2">
    <property type="entry name" value="PHOSPHORIBOSYLGLYCINAMIDE FORMYLTRANSFERASE"/>
    <property type="match status" value="1"/>
</dbReference>
<dbReference type="InterPro" id="IPR002376">
    <property type="entry name" value="Formyl_transf_N"/>
</dbReference>
<evidence type="ECO:0000313" key="7">
    <source>
        <dbReference type="EMBL" id="SDE21541.1"/>
    </source>
</evidence>
<evidence type="ECO:0000256" key="1">
    <source>
        <dbReference type="ARBA" id="ARBA00005054"/>
    </source>
</evidence>
<dbReference type="CDD" id="cd08653">
    <property type="entry name" value="FMT_core_like_3"/>
    <property type="match status" value="1"/>
</dbReference>
<evidence type="ECO:0000259" key="6">
    <source>
        <dbReference type="Pfam" id="PF00551"/>
    </source>
</evidence>
<feature type="transmembrane region" description="Helical" evidence="5">
    <location>
        <begin position="44"/>
        <end position="63"/>
    </location>
</feature>
<keyword evidence="5" id="KW-0472">Membrane</keyword>
<evidence type="ECO:0000256" key="5">
    <source>
        <dbReference type="SAM" id="Phobius"/>
    </source>
</evidence>
<dbReference type="GO" id="GO:0005829">
    <property type="term" value="C:cytosol"/>
    <property type="evidence" value="ECO:0007669"/>
    <property type="project" value="TreeGrafter"/>
</dbReference>
<dbReference type="Pfam" id="PF00551">
    <property type="entry name" value="Formyl_trans_N"/>
    <property type="match status" value="1"/>
</dbReference>